<dbReference type="EMBL" id="SPHZ02000012">
    <property type="protein sequence ID" value="KAF0888700.1"/>
    <property type="molecule type" value="Genomic_DNA"/>
</dbReference>
<sequence length="91" mass="9597">MEDDDETGEREVTNRELDGLAVLGAPKGNGSPYNRPKVKGAAEGVDATGGDGDGRTGSPHGLDRWSWSSGSLEATREASTFGEWWHSHGGL</sequence>
<protein>
    <recommendedName>
        <fullName evidence="4">DUF834 domain-containing protein</fullName>
    </recommendedName>
</protein>
<evidence type="ECO:0008006" key="4">
    <source>
        <dbReference type="Google" id="ProtNLM"/>
    </source>
</evidence>
<evidence type="ECO:0000313" key="2">
    <source>
        <dbReference type="EMBL" id="KAF0888700.1"/>
    </source>
</evidence>
<dbReference type="AlphaFoldDB" id="A0A6G1BL99"/>
<accession>A0A6G1BL99</accession>
<dbReference type="Proteomes" id="UP000479710">
    <property type="component" value="Unassembled WGS sequence"/>
</dbReference>
<comment type="caution">
    <text evidence="2">The sequence shown here is derived from an EMBL/GenBank/DDBJ whole genome shotgun (WGS) entry which is preliminary data.</text>
</comment>
<gene>
    <name evidence="2" type="ORF">E2562_016496</name>
</gene>
<evidence type="ECO:0000313" key="3">
    <source>
        <dbReference type="Proteomes" id="UP000479710"/>
    </source>
</evidence>
<keyword evidence="3" id="KW-1185">Reference proteome</keyword>
<feature type="region of interest" description="Disordered" evidence="1">
    <location>
        <begin position="1"/>
        <end position="91"/>
    </location>
</feature>
<evidence type="ECO:0000256" key="1">
    <source>
        <dbReference type="SAM" id="MobiDB-lite"/>
    </source>
</evidence>
<proteinExistence type="predicted"/>
<organism evidence="2 3">
    <name type="scientific">Oryza meyeriana var. granulata</name>
    <dbReference type="NCBI Taxonomy" id="110450"/>
    <lineage>
        <taxon>Eukaryota</taxon>
        <taxon>Viridiplantae</taxon>
        <taxon>Streptophyta</taxon>
        <taxon>Embryophyta</taxon>
        <taxon>Tracheophyta</taxon>
        <taxon>Spermatophyta</taxon>
        <taxon>Magnoliopsida</taxon>
        <taxon>Liliopsida</taxon>
        <taxon>Poales</taxon>
        <taxon>Poaceae</taxon>
        <taxon>BOP clade</taxon>
        <taxon>Oryzoideae</taxon>
        <taxon>Oryzeae</taxon>
        <taxon>Oryzinae</taxon>
        <taxon>Oryza</taxon>
        <taxon>Oryza meyeriana</taxon>
    </lineage>
</organism>
<reference evidence="2 3" key="1">
    <citation type="submission" date="2019-11" db="EMBL/GenBank/DDBJ databases">
        <title>Whole genome sequence of Oryza granulata.</title>
        <authorList>
            <person name="Li W."/>
        </authorList>
    </citation>
    <scope>NUCLEOTIDE SEQUENCE [LARGE SCALE GENOMIC DNA]</scope>
    <source>
        <strain evidence="3">cv. Menghai</strain>
        <tissue evidence="2">Leaf</tissue>
    </source>
</reference>
<name>A0A6G1BL99_9ORYZ</name>
<feature type="compositionally biased region" description="Basic and acidic residues" evidence="1">
    <location>
        <begin position="9"/>
        <end position="18"/>
    </location>
</feature>